<dbReference type="GO" id="GO:0006979">
    <property type="term" value="P:response to oxidative stress"/>
    <property type="evidence" value="ECO:0007669"/>
    <property type="project" value="UniProtKB-UniRule"/>
</dbReference>
<evidence type="ECO:0000256" key="3">
    <source>
        <dbReference type="ARBA" id="ARBA00011654"/>
    </source>
</evidence>
<dbReference type="PANTHER" id="PTHR10681:SF121">
    <property type="entry name" value="ALKYL HYDROPEROXIDE REDUCTASE C"/>
    <property type="match status" value="1"/>
</dbReference>
<feature type="domain" description="Thioredoxin" evidence="17">
    <location>
        <begin position="4"/>
        <end position="159"/>
    </location>
</feature>
<dbReference type="GO" id="GO:0033554">
    <property type="term" value="P:cellular response to stress"/>
    <property type="evidence" value="ECO:0007669"/>
    <property type="project" value="TreeGrafter"/>
</dbReference>
<dbReference type="GO" id="GO:0045454">
    <property type="term" value="P:cell redox homeostasis"/>
    <property type="evidence" value="ECO:0007669"/>
    <property type="project" value="TreeGrafter"/>
</dbReference>
<proteinExistence type="inferred from homology"/>
<protein>
    <recommendedName>
        <fullName evidence="5 16">Alkyl hydroperoxide reductase C</fullName>
        <ecNumber evidence="4 16">1.11.1.26</ecNumber>
    </recommendedName>
    <alternativeName>
        <fullName evidence="12 16">Peroxiredoxin</fullName>
    </alternativeName>
    <alternativeName>
        <fullName evidence="13 16">Thioredoxin peroxidase</fullName>
    </alternativeName>
</protein>
<keyword evidence="9 16" id="KW-0560">Oxidoreductase</keyword>
<evidence type="ECO:0000256" key="11">
    <source>
        <dbReference type="ARBA" id="ARBA00023284"/>
    </source>
</evidence>
<evidence type="ECO:0000256" key="2">
    <source>
        <dbReference type="ARBA" id="ARBA00009796"/>
    </source>
</evidence>
<name>W0AJJ4_9SPHN</name>
<dbReference type="STRING" id="1123269.NX02_24280"/>
<dbReference type="GO" id="GO:0042744">
    <property type="term" value="P:hydrogen peroxide catabolic process"/>
    <property type="evidence" value="ECO:0007669"/>
    <property type="project" value="TreeGrafter"/>
</dbReference>
<evidence type="ECO:0000256" key="8">
    <source>
        <dbReference type="ARBA" id="ARBA00022862"/>
    </source>
</evidence>
<dbReference type="InterPro" id="IPR000866">
    <property type="entry name" value="AhpC/TSA"/>
</dbReference>
<organism evidence="18 19">
    <name type="scientific">Sphingomonas sanxanigenens DSM 19645 = NX02</name>
    <dbReference type="NCBI Taxonomy" id="1123269"/>
    <lineage>
        <taxon>Bacteria</taxon>
        <taxon>Pseudomonadati</taxon>
        <taxon>Pseudomonadota</taxon>
        <taxon>Alphaproteobacteria</taxon>
        <taxon>Sphingomonadales</taxon>
        <taxon>Sphingomonadaceae</taxon>
        <taxon>Sphingomonas</taxon>
    </lineage>
</organism>
<dbReference type="NCBIfam" id="TIGR03137">
    <property type="entry name" value="AhpC"/>
    <property type="match status" value="1"/>
</dbReference>
<dbReference type="Pfam" id="PF00578">
    <property type="entry name" value="AhpC-TSA"/>
    <property type="match status" value="1"/>
</dbReference>
<dbReference type="InterPro" id="IPR036249">
    <property type="entry name" value="Thioredoxin-like_sf"/>
</dbReference>
<evidence type="ECO:0000256" key="16">
    <source>
        <dbReference type="RuleBase" id="RU366004"/>
    </source>
</evidence>
<evidence type="ECO:0000256" key="15">
    <source>
        <dbReference type="PIRSR" id="PIRSR000239-1"/>
    </source>
</evidence>
<sequence>MLMSLIGSQIKPFKTEAFKDGKFSTVTDGDVKGGWSVFFFYPADFTFVCPTELEDLADNYDAFQALGVEIYSVSTDTHFSHKAWHDTSPAIGKIKYTMLGDPTGTITRNFDVMIEEAGLADRGTFVVDPEGNIQIVEITAGGIGRDATELLRKVKAAQYVASHPGEVCPAKWQEGAETLAPSLDLVGKI</sequence>
<dbReference type="InterPro" id="IPR050217">
    <property type="entry name" value="Peroxiredoxin"/>
</dbReference>
<dbReference type="PROSITE" id="PS51352">
    <property type="entry name" value="THIOREDOXIN_2"/>
    <property type="match status" value="1"/>
</dbReference>
<dbReference type="InterPro" id="IPR013766">
    <property type="entry name" value="Thioredoxin_domain"/>
</dbReference>
<evidence type="ECO:0000256" key="12">
    <source>
        <dbReference type="ARBA" id="ARBA00032077"/>
    </source>
</evidence>
<dbReference type="Pfam" id="PF10417">
    <property type="entry name" value="1-cysPrx_C"/>
    <property type="match status" value="1"/>
</dbReference>
<comment type="function">
    <text evidence="16">Thiol-specific peroxidase that catalyzes the reduction of hydrogen peroxide and organic hydroperoxides to water and alcohols, respectively. Plays a role in cell protection against oxidative stress by detoxifying peroxides.</text>
</comment>
<dbReference type="EMBL" id="CP006644">
    <property type="protein sequence ID" value="AHE56463.1"/>
    <property type="molecule type" value="Genomic_DNA"/>
</dbReference>
<evidence type="ECO:0000256" key="4">
    <source>
        <dbReference type="ARBA" id="ARBA00013021"/>
    </source>
</evidence>
<keyword evidence="19" id="KW-1185">Reference proteome</keyword>
<keyword evidence="8 16" id="KW-0049">Antioxidant</keyword>
<evidence type="ECO:0000259" key="17">
    <source>
        <dbReference type="PROSITE" id="PS51352"/>
    </source>
</evidence>
<dbReference type="InterPro" id="IPR024706">
    <property type="entry name" value="Peroxiredoxin_AhpC-typ"/>
</dbReference>
<dbReference type="FunFam" id="3.40.30.10:FF:000002">
    <property type="entry name" value="Alkyl hydroperoxide reductase C"/>
    <property type="match status" value="1"/>
</dbReference>
<accession>W0AJJ4</accession>
<evidence type="ECO:0000256" key="7">
    <source>
        <dbReference type="ARBA" id="ARBA00022559"/>
    </source>
</evidence>
<dbReference type="EC" id="1.11.1.26" evidence="4 16"/>
<dbReference type="GO" id="GO:0008379">
    <property type="term" value="F:thioredoxin peroxidase activity"/>
    <property type="evidence" value="ECO:0007669"/>
    <property type="project" value="TreeGrafter"/>
</dbReference>
<evidence type="ECO:0000256" key="6">
    <source>
        <dbReference type="ARBA" id="ARBA00022490"/>
    </source>
</evidence>
<dbReference type="KEGG" id="ssan:NX02_24280"/>
<dbReference type="InterPro" id="IPR017559">
    <property type="entry name" value="AhpC"/>
</dbReference>
<evidence type="ECO:0000256" key="9">
    <source>
        <dbReference type="ARBA" id="ARBA00023002"/>
    </source>
</evidence>
<reference evidence="18 19" key="1">
    <citation type="submission" date="2013-07" db="EMBL/GenBank/DDBJ databases">
        <title>Completed genome of Sphingomonas sanxanigenens NX02.</title>
        <authorList>
            <person name="Ma T."/>
            <person name="Huang H."/>
            <person name="Wu M."/>
            <person name="Li X."/>
            <person name="Li G."/>
        </authorList>
    </citation>
    <scope>NUCLEOTIDE SEQUENCE [LARGE SCALE GENOMIC DNA]</scope>
    <source>
        <strain evidence="18 19">NX02</strain>
    </source>
</reference>
<keyword evidence="11 16" id="KW-0676">Redox-active center</keyword>
<comment type="subunit">
    <text evidence="3">Homodimer; disulfide-linked, upon oxidation. 5 homodimers assemble to form a ring-like decamer.</text>
</comment>
<keyword evidence="6 16" id="KW-0963">Cytoplasm</keyword>
<comment type="subcellular location">
    <subcellularLocation>
        <location evidence="1 16">Cytoplasm</location>
    </subcellularLocation>
</comment>
<dbReference type="PATRIC" id="fig|1123269.5.peg.4756"/>
<dbReference type="PANTHER" id="PTHR10681">
    <property type="entry name" value="THIOREDOXIN PEROXIDASE"/>
    <property type="match status" value="1"/>
</dbReference>
<dbReference type="Gene3D" id="3.40.30.10">
    <property type="entry name" value="Glutaredoxin"/>
    <property type="match status" value="1"/>
</dbReference>
<keyword evidence="7 16" id="KW-0575">Peroxidase</keyword>
<dbReference type="SUPFAM" id="SSF52833">
    <property type="entry name" value="Thioredoxin-like"/>
    <property type="match status" value="1"/>
</dbReference>
<dbReference type="HOGENOM" id="CLU_042529_21_3_5"/>
<dbReference type="InterPro" id="IPR019479">
    <property type="entry name" value="Peroxiredoxin_C"/>
</dbReference>
<evidence type="ECO:0000313" key="18">
    <source>
        <dbReference type="EMBL" id="AHE56463.1"/>
    </source>
</evidence>
<evidence type="ECO:0000256" key="14">
    <source>
        <dbReference type="ARBA" id="ARBA00047572"/>
    </source>
</evidence>
<evidence type="ECO:0000256" key="13">
    <source>
        <dbReference type="ARBA" id="ARBA00032824"/>
    </source>
</evidence>
<dbReference type="PIRSF" id="PIRSF000239">
    <property type="entry name" value="AHPC"/>
    <property type="match status" value="1"/>
</dbReference>
<comment type="catalytic activity">
    <reaction evidence="14 16">
        <text>a hydroperoxide + NADH + H(+) = an alcohol + NAD(+) + H2O</text>
        <dbReference type="Rhea" id="RHEA:62628"/>
        <dbReference type="ChEBI" id="CHEBI:15377"/>
        <dbReference type="ChEBI" id="CHEBI:15378"/>
        <dbReference type="ChEBI" id="CHEBI:30879"/>
        <dbReference type="ChEBI" id="CHEBI:35924"/>
        <dbReference type="ChEBI" id="CHEBI:57540"/>
        <dbReference type="ChEBI" id="CHEBI:57945"/>
        <dbReference type="EC" id="1.11.1.26"/>
    </reaction>
</comment>
<feature type="active site" description="Cysteine sulfenic acid (-SOH) intermediate; for peroxidase activity" evidence="15">
    <location>
        <position position="49"/>
    </location>
</feature>
<evidence type="ECO:0000256" key="5">
    <source>
        <dbReference type="ARBA" id="ARBA00017462"/>
    </source>
</evidence>
<evidence type="ECO:0000313" key="19">
    <source>
        <dbReference type="Proteomes" id="UP000018851"/>
    </source>
</evidence>
<evidence type="ECO:0000256" key="10">
    <source>
        <dbReference type="ARBA" id="ARBA00023157"/>
    </source>
</evidence>
<evidence type="ECO:0000256" key="1">
    <source>
        <dbReference type="ARBA" id="ARBA00004496"/>
    </source>
</evidence>
<gene>
    <name evidence="18" type="ORF">NX02_24280</name>
</gene>
<dbReference type="CDD" id="cd03015">
    <property type="entry name" value="PRX_Typ2cys"/>
    <property type="match status" value="1"/>
</dbReference>
<dbReference type="Proteomes" id="UP000018851">
    <property type="component" value="Chromosome"/>
</dbReference>
<dbReference type="eggNOG" id="COG0450">
    <property type="taxonomic scope" value="Bacteria"/>
</dbReference>
<dbReference type="GO" id="GO:0005829">
    <property type="term" value="C:cytosol"/>
    <property type="evidence" value="ECO:0007669"/>
    <property type="project" value="TreeGrafter"/>
</dbReference>
<dbReference type="GO" id="GO:0102039">
    <property type="term" value="F:NADH-dependent peroxiredoxin activity"/>
    <property type="evidence" value="ECO:0007669"/>
    <property type="project" value="UniProtKB-EC"/>
</dbReference>
<dbReference type="AlphaFoldDB" id="W0AJJ4"/>
<keyword evidence="10 16" id="KW-1015">Disulfide bond</keyword>
<comment type="similarity">
    <text evidence="2 16">Belongs to the peroxiredoxin family. AhpC/Prx1 subfamily.</text>
</comment>